<keyword evidence="5" id="KW-1185">Reference proteome</keyword>
<dbReference type="Proteomes" id="UP000650467">
    <property type="component" value="Unassembled WGS sequence"/>
</dbReference>
<proteinExistence type="predicted"/>
<feature type="domain" description="CCDC81 HU" evidence="2">
    <location>
        <begin position="20"/>
        <end position="79"/>
    </location>
</feature>
<evidence type="ECO:0000259" key="2">
    <source>
        <dbReference type="Pfam" id="PF14908"/>
    </source>
</evidence>
<organism evidence="4 5">
    <name type="scientific">Chlamydomonas incerta</name>
    <dbReference type="NCBI Taxonomy" id="51695"/>
    <lineage>
        <taxon>Eukaryota</taxon>
        <taxon>Viridiplantae</taxon>
        <taxon>Chlorophyta</taxon>
        <taxon>core chlorophytes</taxon>
        <taxon>Chlorophyceae</taxon>
        <taxon>CS clade</taxon>
        <taxon>Chlamydomonadales</taxon>
        <taxon>Chlamydomonadaceae</taxon>
        <taxon>Chlamydomonas</taxon>
    </lineage>
</organism>
<feature type="region of interest" description="Disordered" evidence="1">
    <location>
        <begin position="556"/>
        <end position="709"/>
    </location>
</feature>
<feature type="compositionally biased region" description="Basic and acidic residues" evidence="1">
    <location>
        <begin position="183"/>
        <end position="198"/>
    </location>
</feature>
<feature type="compositionally biased region" description="Polar residues" evidence="1">
    <location>
        <begin position="558"/>
        <end position="572"/>
    </location>
</feature>
<name>A0A835T7R2_CHLIN</name>
<feature type="region of interest" description="Disordered" evidence="1">
    <location>
        <begin position="371"/>
        <end position="484"/>
    </location>
</feature>
<dbReference type="Pfam" id="PF14908">
    <property type="entry name" value="HU-CCDC81_euk_1"/>
    <property type="match status" value="1"/>
</dbReference>
<dbReference type="PANTHER" id="PTHR14362:SF2">
    <property type="entry name" value="COILED-COIL DOMAIN-CONTAINING PROTEIN 81"/>
    <property type="match status" value="1"/>
</dbReference>
<feature type="compositionally biased region" description="Pro residues" evidence="1">
    <location>
        <begin position="587"/>
        <end position="602"/>
    </location>
</feature>
<feature type="compositionally biased region" description="Low complexity" evidence="1">
    <location>
        <begin position="378"/>
        <end position="398"/>
    </location>
</feature>
<gene>
    <name evidence="4" type="ORF">HXX76_004484</name>
</gene>
<dbReference type="InterPro" id="IPR026295">
    <property type="entry name" value="CCD81"/>
</dbReference>
<reference evidence="4" key="1">
    <citation type="journal article" date="2020" name="bioRxiv">
        <title>Comparative genomics of Chlamydomonas.</title>
        <authorList>
            <person name="Craig R.J."/>
            <person name="Hasan A.R."/>
            <person name="Ness R.W."/>
            <person name="Keightley P.D."/>
        </authorList>
    </citation>
    <scope>NUCLEOTIDE SEQUENCE</scope>
    <source>
        <strain evidence="4">SAG 7.73</strain>
    </source>
</reference>
<feature type="compositionally biased region" description="Polar residues" evidence="1">
    <location>
        <begin position="616"/>
        <end position="632"/>
    </location>
</feature>
<feature type="domain" description="CCDC81 HU" evidence="3">
    <location>
        <begin position="99"/>
        <end position="169"/>
    </location>
</feature>
<evidence type="ECO:0000256" key="1">
    <source>
        <dbReference type="SAM" id="MobiDB-lite"/>
    </source>
</evidence>
<comment type="caution">
    <text evidence="4">The sequence shown here is derived from an EMBL/GenBank/DDBJ whole genome shotgun (WGS) entry which is preliminary data.</text>
</comment>
<dbReference type="InterPro" id="IPR028034">
    <property type="entry name" value="HU-CCDC81"/>
</dbReference>
<protein>
    <recommendedName>
        <fullName evidence="6">CCDC81 HU domain-containing protein</fullName>
    </recommendedName>
</protein>
<evidence type="ECO:0008006" key="6">
    <source>
        <dbReference type="Google" id="ProtNLM"/>
    </source>
</evidence>
<feature type="compositionally biased region" description="Low complexity" evidence="1">
    <location>
        <begin position="640"/>
        <end position="658"/>
    </location>
</feature>
<feature type="compositionally biased region" description="Polar residues" evidence="1">
    <location>
        <begin position="221"/>
        <end position="237"/>
    </location>
</feature>
<dbReference type="OrthoDB" id="125906at2759"/>
<evidence type="ECO:0000313" key="5">
    <source>
        <dbReference type="Proteomes" id="UP000650467"/>
    </source>
</evidence>
<dbReference type="EMBL" id="JAEHOC010000007">
    <property type="protein sequence ID" value="KAG2440379.1"/>
    <property type="molecule type" value="Genomic_DNA"/>
</dbReference>
<evidence type="ECO:0000313" key="4">
    <source>
        <dbReference type="EMBL" id="KAG2440379.1"/>
    </source>
</evidence>
<dbReference type="GO" id="GO:0005815">
    <property type="term" value="C:microtubule organizing center"/>
    <property type="evidence" value="ECO:0007669"/>
    <property type="project" value="TreeGrafter"/>
</dbReference>
<accession>A0A835T7R2</accession>
<feature type="compositionally biased region" description="Low complexity" evidence="1">
    <location>
        <begin position="431"/>
        <end position="441"/>
    </location>
</feature>
<evidence type="ECO:0000259" key="3">
    <source>
        <dbReference type="Pfam" id="PF18289"/>
    </source>
</evidence>
<sequence length="790" mass="87545">MEVLTESGLVAEVAVGTFAFKNKIAPGSLKLLWDKLARFVADALKQQKGVLLPNLGTFTVGPVVGETRKKVRPAFALLDTRYASVSQERPRYAVGGRCPVLQPNYGLLATASAVHRGICQRLVLELMQRLGAAVLANRPISVYFPSVGRLFTNKANRVQFEFDHLLREYFELERERVIAEMEYGKDDRRPASRSRGEQPLEEEPVPRLVKGLQQVHLHNPPNIQDNSRPATGASASPSARLRRQAHAPYKGVLLELWRLCKSNDRINSGCVSRLQLEQWLQRECGAALRNVAASTVLELLSVNTYGKTGKHILYKPFLDQLECAVGDVSPVELSPQNVQSPRRVVDVLVESPTGAQLRQAQLERRLEWEQEQMRDQQEQGYQRGYEQGYQQAYQQQQDHQGDGGQDVANVTFSPATGGGSGQFRPPALALPVTPGMPITPGMPGPQGWAGGATPQPQGGGWDSGGTPDLSAPASEPPMPHHYYQNHLMPHSRLEYDNFNRVHFDKLQQARGQDYKHRAVTPKVGEDELNRREYHAVRQMGDGMPPEVVLGLPVESPYSRATPQPIVSATRQRGSPGPRPQIMTLAHEPPPASPPPPAQPVPGLPGHFYQLRPASARQPTPSLAATPNQQPGQSRAPPTPQLFQQQQGMQQQQPPQRQQSMPGSASGLPPRGMTPQRGAMPPAPLPQQRGSTPQHRAYPAWESPREDTPPISQYEIINEADPVLRQRKRAELANALQNTYAEQIREKDRVRKDLEVAEARWPYVTGGQPQDKRPSSAVSRPASQWGPYDER</sequence>
<dbReference type="PANTHER" id="PTHR14362">
    <property type="entry name" value="COILED-COIL DOMAIN-CONTAINING PROTEIN 81"/>
    <property type="match status" value="1"/>
</dbReference>
<feature type="region of interest" description="Disordered" evidence="1">
    <location>
        <begin position="183"/>
        <end position="205"/>
    </location>
</feature>
<dbReference type="InterPro" id="IPR040673">
    <property type="entry name" value="CCDC81_HU_dom_2"/>
</dbReference>
<feature type="region of interest" description="Disordered" evidence="1">
    <location>
        <begin position="218"/>
        <end position="242"/>
    </location>
</feature>
<dbReference type="AlphaFoldDB" id="A0A835T7R2"/>
<feature type="region of interest" description="Disordered" evidence="1">
    <location>
        <begin position="758"/>
        <end position="790"/>
    </location>
</feature>
<dbReference type="Pfam" id="PF18289">
    <property type="entry name" value="HU-CCDC81_euk_2"/>
    <property type="match status" value="1"/>
</dbReference>